<comment type="similarity">
    <text evidence="1">Belongs to the UPF0098 family.</text>
</comment>
<dbReference type="AlphaFoldDB" id="A0A1H6XCB7"/>
<evidence type="ECO:0000256" key="1">
    <source>
        <dbReference type="ARBA" id="ARBA00007120"/>
    </source>
</evidence>
<dbReference type="NCBIfam" id="TIGR00481">
    <property type="entry name" value="YbhB/YbcL family Raf kinase inhibitor-like protein"/>
    <property type="match status" value="1"/>
</dbReference>
<dbReference type="InterPro" id="IPR005247">
    <property type="entry name" value="YbhB_YbcL/LppC-like"/>
</dbReference>
<gene>
    <name evidence="2" type="ORF">SAMN05421637_1351</name>
</gene>
<dbReference type="InterPro" id="IPR008914">
    <property type="entry name" value="PEBP"/>
</dbReference>
<dbReference type="RefSeq" id="WP_236623379.1">
    <property type="nucleotide sequence ID" value="NZ_BBLU01000005.1"/>
</dbReference>
<dbReference type="eggNOG" id="COG1881">
    <property type="taxonomic scope" value="Bacteria"/>
</dbReference>
<protein>
    <submittedName>
        <fullName evidence="2">Phospholipid-binding protein, PBP family</fullName>
    </submittedName>
</protein>
<sequence length="147" mass="15938">MAVKDLALASPDIAWGERIDDKFAGQHGADTPRMVVAGIPEGTVELALVCHDPDAPMAHGFTHWTLYGLPAVEGEIDVDAGRPGPHDDGGIGYVGPFPPFGHGDHRYYFWVYALARPVIGEPSRDAFLHAYDDAVIEQARLVATYSR</sequence>
<dbReference type="EMBL" id="FNZI01000002">
    <property type="protein sequence ID" value="SEJ25766.1"/>
    <property type="molecule type" value="Genomic_DNA"/>
</dbReference>
<dbReference type="InterPro" id="IPR036610">
    <property type="entry name" value="PEBP-like_sf"/>
</dbReference>
<evidence type="ECO:0000313" key="3">
    <source>
        <dbReference type="Proteomes" id="UP000183315"/>
    </source>
</evidence>
<reference evidence="3" key="1">
    <citation type="submission" date="2016-10" db="EMBL/GenBank/DDBJ databases">
        <authorList>
            <person name="Varghese N."/>
        </authorList>
    </citation>
    <scope>NUCLEOTIDE SEQUENCE [LARGE SCALE GENOMIC DNA]</scope>
    <source>
        <strain evidence="3">DSM 24868</strain>
    </source>
</reference>
<evidence type="ECO:0000313" key="2">
    <source>
        <dbReference type="EMBL" id="SEJ25766.1"/>
    </source>
</evidence>
<dbReference type="CDD" id="cd00865">
    <property type="entry name" value="PEBP_bact_arch"/>
    <property type="match status" value="1"/>
</dbReference>
<accession>A0A1H6XCB7</accession>
<dbReference type="PANTHER" id="PTHR30289:SF1">
    <property type="entry name" value="PEBP (PHOSPHATIDYLETHANOLAMINE-BINDING PROTEIN) FAMILY PROTEIN"/>
    <property type="match status" value="1"/>
</dbReference>
<dbReference type="STRING" id="1043493.SAMN05421637_1351"/>
<organism evidence="2 3">
    <name type="scientific">Demequina mangrovi</name>
    <dbReference type="NCBI Taxonomy" id="1043493"/>
    <lineage>
        <taxon>Bacteria</taxon>
        <taxon>Bacillati</taxon>
        <taxon>Actinomycetota</taxon>
        <taxon>Actinomycetes</taxon>
        <taxon>Micrococcales</taxon>
        <taxon>Demequinaceae</taxon>
        <taxon>Demequina</taxon>
    </lineage>
</organism>
<keyword evidence="3" id="KW-1185">Reference proteome</keyword>
<dbReference type="Proteomes" id="UP000183315">
    <property type="component" value="Unassembled WGS sequence"/>
</dbReference>
<dbReference type="PANTHER" id="PTHR30289">
    <property type="entry name" value="UNCHARACTERIZED PROTEIN YBCL-RELATED"/>
    <property type="match status" value="1"/>
</dbReference>
<dbReference type="Pfam" id="PF01161">
    <property type="entry name" value="PBP"/>
    <property type="match status" value="1"/>
</dbReference>
<dbReference type="SUPFAM" id="SSF49777">
    <property type="entry name" value="PEBP-like"/>
    <property type="match status" value="1"/>
</dbReference>
<proteinExistence type="inferred from homology"/>
<name>A0A1H6XCB7_9MICO</name>
<dbReference type="Gene3D" id="3.90.280.10">
    <property type="entry name" value="PEBP-like"/>
    <property type="match status" value="1"/>
</dbReference>